<evidence type="ECO:0000313" key="3">
    <source>
        <dbReference type="EMBL" id="KAK8836036.1"/>
    </source>
</evidence>
<evidence type="ECO:0000313" key="4">
    <source>
        <dbReference type="Proteomes" id="UP001470230"/>
    </source>
</evidence>
<sequence>MKWYTSKPYLRSRDDKRNPNFYRELDVAEAEAKRNECSADEEQQVVLEVEEEEDHECDHDQREDVVNDVEELDVVEGPQVEAREDDVEYVCRPRKHTQAVAREVHREGARGAQPLENPQKVDRLRNERAGRVSNAEELLEELHKDEHLVAPSHIAEANRQPVAARAVAAAACIIAALVAVELDAVLALALGAVLAPAISLIAASLLVALAVRLVIPFSFAVLAMAALRLALVADALLRVVELVERDEVERHKDSDHQQDGEHNQQHHRRVRNHDYLPGRLCDVVEEGAVVQADLFPPRRVRYDFQVLPDSVKCRRTGRVVPLAEADVVCYVAFPVD</sequence>
<feature type="region of interest" description="Disordered" evidence="1">
    <location>
        <begin position="248"/>
        <end position="269"/>
    </location>
</feature>
<evidence type="ECO:0000256" key="1">
    <source>
        <dbReference type="SAM" id="MobiDB-lite"/>
    </source>
</evidence>
<reference evidence="3 4" key="1">
    <citation type="submission" date="2024-04" db="EMBL/GenBank/DDBJ databases">
        <title>Tritrichomonas musculus Genome.</title>
        <authorList>
            <person name="Alves-Ferreira E."/>
            <person name="Grigg M."/>
            <person name="Lorenzi H."/>
            <person name="Galac M."/>
        </authorList>
    </citation>
    <scope>NUCLEOTIDE SEQUENCE [LARGE SCALE GENOMIC DNA]</scope>
    <source>
        <strain evidence="3 4">EAF2021</strain>
    </source>
</reference>
<gene>
    <name evidence="3" type="ORF">M9Y10_040237</name>
</gene>
<proteinExistence type="predicted"/>
<keyword evidence="2" id="KW-0812">Transmembrane</keyword>
<dbReference type="EMBL" id="JAPFFF010000071">
    <property type="protein sequence ID" value="KAK8836036.1"/>
    <property type="molecule type" value="Genomic_DNA"/>
</dbReference>
<keyword evidence="2" id="KW-1133">Transmembrane helix</keyword>
<keyword evidence="2" id="KW-0472">Membrane</keyword>
<feature type="transmembrane region" description="Helical" evidence="2">
    <location>
        <begin position="217"/>
        <end position="237"/>
    </location>
</feature>
<feature type="compositionally biased region" description="Basic and acidic residues" evidence="1">
    <location>
        <begin position="248"/>
        <end position="264"/>
    </location>
</feature>
<feature type="transmembrane region" description="Helical" evidence="2">
    <location>
        <begin position="162"/>
        <end position="180"/>
    </location>
</feature>
<protein>
    <submittedName>
        <fullName evidence="3">Uncharacterized protein</fullName>
    </submittedName>
</protein>
<keyword evidence="4" id="KW-1185">Reference proteome</keyword>
<dbReference type="Proteomes" id="UP001470230">
    <property type="component" value="Unassembled WGS sequence"/>
</dbReference>
<organism evidence="3 4">
    <name type="scientific">Tritrichomonas musculus</name>
    <dbReference type="NCBI Taxonomy" id="1915356"/>
    <lineage>
        <taxon>Eukaryota</taxon>
        <taxon>Metamonada</taxon>
        <taxon>Parabasalia</taxon>
        <taxon>Tritrichomonadida</taxon>
        <taxon>Tritrichomonadidae</taxon>
        <taxon>Tritrichomonas</taxon>
    </lineage>
</organism>
<feature type="transmembrane region" description="Helical" evidence="2">
    <location>
        <begin position="187"/>
        <end position="211"/>
    </location>
</feature>
<evidence type="ECO:0000256" key="2">
    <source>
        <dbReference type="SAM" id="Phobius"/>
    </source>
</evidence>
<accession>A0ABR2GQ72</accession>
<name>A0ABR2GQ72_9EUKA</name>
<comment type="caution">
    <text evidence="3">The sequence shown here is derived from an EMBL/GenBank/DDBJ whole genome shotgun (WGS) entry which is preliminary data.</text>
</comment>